<evidence type="ECO:0000256" key="1">
    <source>
        <dbReference type="SAM" id="Phobius"/>
    </source>
</evidence>
<keyword evidence="1" id="KW-0472">Membrane</keyword>
<evidence type="ECO:0000313" key="2">
    <source>
        <dbReference type="EMBL" id="EPP35259.1"/>
    </source>
</evidence>
<evidence type="ECO:0000313" key="3">
    <source>
        <dbReference type="Proteomes" id="UP000016200"/>
    </source>
</evidence>
<proteinExistence type="predicted"/>
<sequence>MRFTPGTPRTQHHTSSQLHFLIDLSLFSLFFFFPATEIPMIISNSFPG</sequence>
<dbReference type="Proteomes" id="UP000016200">
    <property type="component" value="Unassembled WGS sequence"/>
</dbReference>
<keyword evidence="1" id="KW-0812">Transmembrane</keyword>
<organism evidence="2 3">
    <name type="scientific">Chlamydia ibidis</name>
    <dbReference type="NCBI Taxonomy" id="1405396"/>
    <lineage>
        <taxon>Bacteria</taxon>
        <taxon>Pseudomonadati</taxon>
        <taxon>Chlamydiota</taxon>
        <taxon>Chlamydiia</taxon>
        <taxon>Chlamydiales</taxon>
        <taxon>Chlamydiaceae</taxon>
        <taxon>Chlamydia/Chlamydophila group</taxon>
        <taxon>Chlamydia</taxon>
    </lineage>
</organism>
<protein>
    <submittedName>
        <fullName evidence="2">Uncharacterized protein</fullName>
    </submittedName>
</protein>
<keyword evidence="1" id="KW-1133">Transmembrane helix</keyword>
<dbReference type="HOGENOM" id="CLU_3150948_0_0_0"/>
<accession>S7J4D8</accession>
<name>S7J4D8_9CHLA</name>
<dbReference type="EMBL" id="ATNB01000071">
    <property type="protein sequence ID" value="EPP35259.1"/>
    <property type="molecule type" value="Genomic_DNA"/>
</dbReference>
<gene>
    <name evidence="2" type="ORF">CP10139811_1074</name>
</gene>
<comment type="caution">
    <text evidence="2">The sequence shown here is derived from an EMBL/GenBank/DDBJ whole genome shotgun (WGS) entry which is preliminary data.</text>
</comment>
<reference evidence="2 3" key="1">
    <citation type="submission" date="2013-04" db="EMBL/GenBank/DDBJ databases">
        <title>Genome sequence of Chlamydia psittaci 10-1398/11.</title>
        <authorList>
            <person name="Huot-Creasy H."/>
            <person name="McCracken C.L."/>
            <person name="Humphries M."/>
            <person name="Sachse K."/>
            <person name="Laroucau K."/>
            <person name="Bavoil P."/>
            <person name="Myers G.S."/>
        </authorList>
    </citation>
    <scope>NUCLEOTIDE SEQUENCE [LARGE SCALE GENOMIC DNA]</scope>
    <source>
        <strain evidence="2 3">10_1398_11</strain>
    </source>
</reference>
<feature type="transmembrane region" description="Helical" evidence="1">
    <location>
        <begin position="20"/>
        <end position="42"/>
    </location>
</feature>
<dbReference type="AlphaFoldDB" id="S7J4D8"/>